<evidence type="ECO:0000313" key="1">
    <source>
        <dbReference type="EMBL" id="GIY58776.1"/>
    </source>
</evidence>
<sequence length="97" mass="11049">MSSKHPRTGTTAKTTTVDYPLLTSVTSEVRAITIRFQIRKFLLLPRPTLPYFCDGQLLEDGRDYCKRVAKRNSCPCFPGYDLLFEEIVCVCLVVTNE</sequence>
<dbReference type="EMBL" id="BPLQ01011543">
    <property type="protein sequence ID" value="GIY58776.1"/>
    <property type="molecule type" value="Genomic_DNA"/>
</dbReference>
<dbReference type="Proteomes" id="UP001054837">
    <property type="component" value="Unassembled WGS sequence"/>
</dbReference>
<keyword evidence="2" id="KW-1185">Reference proteome</keyword>
<proteinExistence type="predicted"/>
<gene>
    <name evidence="1" type="ORF">CDAR_227311</name>
</gene>
<protein>
    <submittedName>
        <fullName evidence="1">Uncharacterized protein</fullName>
    </submittedName>
</protein>
<evidence type="ECO:0000313" key="2">
    <source>
        <dbReference type="Proteomes" id="UP001054837"/>
    </source>
</evidence>
<dbReference type="AlphaFoldDB" id="A0AAV4ULU6"/>
<name>A0AAV4ULU6_9ARAC</name>
<comment type="caution">
    <text evidence="1">The sequence shown here is derived from an EMBL/GenBank/DDBJ whole genome shotgun (WGS) entry which is preliminary data.</text>
</comment>
<accession>A0AAV4ULU6</accession>
<organism evidence="1 2">
    <name type="scientific">Caerostris darwini</name>
    <dbReference type="NCBI Taxonomy" id="1538125"/>
    <lineage>
        <taxon>Eukaryota</taxon>
        <taxon>Metazoa</taxon>
        <taxon>Ecdysozoa</taxon>
        <taxon>Arthropoda</taxon>
        <taxon>Chelicerata</taxon>
        <taxon>Arachnida</taxon>
        <taxon>Araneae</taxon>
        <taxon>Araneomorphae</taxon>
        <taxon>Entelegynae</taxon>
        <taxon>Araneoidea</taxon>
        <taxon>Araneidae</taxon>
        <taxon>Caerostris</taxon>
    </lineage>
</organism>
<reference evidence="1 2" key="1">
    <citation type="submission" date="2021-06" db="EMBL/GenBank/DDBJ databases">
        <title>Caerostris darwini draft genome.</title>
        <authorList>
            <person name="Kono N."/>
            <person name="Arakawa K."/>
        </authorList>
    </citation>
    <scope>NUCLEOTIDE SEQUENCE [LARGE SCALE GENOMIC DNA]</scope>
</reference>